<organism evidence="1 2">
    <name type="scientific">Pluteus cervinus</name>
    <dbReference type="NCBI Taxonomy" id="181527"/>
    <lineage>
        <taxon>Eukaryota</taxon>
        <taxon>Fungi</taxon>
        <taxon>Dikarya</taxon>
        <taxon>Basidiomycota</taxon>
        <taxon>Agaricomycotina</taxon>
        <taxon>Agaricomycetes</taxon>
        <taxon>Agaricomycetidae</taxon>
        <taxon>Agaricales</taxon>
        <taxon>Pluteineae</taxon>
        <taxon>Pluteaceae</taxon>
        <taxon>Pluteus</taxon>
    </lineage>
</organism>
<accession>A0ACD3AJY9</accession>
<protein>
    <submittedName>
        <fullName evidence="1">Uncharacterized protein</fullName>
    </submittedName>
</protein>
<reference evidence="1 2" key="1">
    <citation type="journal article" date="2019" name="Nat. Ecol. Evol.">
        <title>Megaphylogeny resolves global patterns of mushroom evolution.</title>
        <authorList>
            <person name="Varga T."/>
            <person name="Krizsan K."/>
            <person name="Foldi C."/>
            <person name="Dima B."/>
            <person name="Sanchez-Garcia M."/>
            <person name="Sanchez-Ramirez S."/>
            <person name="Szollosi G.J."/>
            <person name="Szarkandi J.G."/>
            <person name="Papp V."/>
            <person name="Albert L."/>
            <person name="Andreopoulos W."/>
            <person name="Angelini C."/>
            <person name="Antonin V."/>
            <person name="Barry K.W."/>
            <person name="Bougher N.L."/>
            <person name="Buchanan P."/>
            <person name="Buyck B."/>
            <person name="Bense V."/>
            <person name="Catcheside P."/>
            <person name="Chovatia M."/>
            <person name="Cooper J."/>
            <person name="Damon W."/>
            <person name="Desjardin D."/>
            <person name="Finy P."/>
            <person name="Geml J."/>
            <person name="Haridas S."/>
            <person name="Hughes K."/>
            <person name="Justo A."/>
            <person name="Karasinski D."/>
            <person name="Kautmanova I."/>
            <person name="Kiss B."/>
            <person name="Kocsube S."/>
            <person name="Kotiranta H."/>
            <person name="LaButti K.M."/>
            <person name="Lechner B.E."/>
            <person name="Liimatainen K."/>
            <person name="Lipzen A."/>
            <person name="Lukacs Z."/>
            <person name="Mihaltcheva S."/>
            <person name="Morgado L.N."/>
            <person name="Niskanen T."/>
            <person name="Noordeloos M.E."/>
            <person name="Ohm R.A."/>
            <person name="Ortiz-Santana B."/>
            <person name="Ovrebo C."/>
            <person name="Racz N."/>
            <person name="Riley R."/>
            <person name="Savchenko A."/>
            <person name="Shiryaev A."/>
            <person name="Soop K."/>
            <person name="Spirin V."/>
            <person name="Szebenyi C."/>
            <person name="Tomsovsky M."/>
            <person name="Tulloss R.E."/>
            <person name="Uehling J."/>
            <person name="Grigoriev I.V."/>
            <person name="Vagvolgyi C."/>
            <person name="Papp T."/>
            <person name="Martin F.M."/>
            <person name="Miettinen O."/>
            <person name="Hibbett D.S."/>
            <person name="Nagy L.G."/>
        </authorList>
    </citation>
    <scope>NUCLEOTIDE SEQUENCE [LARGE SCALE GENOMIC DNA]</scope>
    <source>
        <strain evidence="1 2">NL-1719</strain>
    </source>
</reference>
<sequence>MGWSFISRPGVVDEISRLPLTHLSVNVREIKLTPVLINTLSKITHLDNLAMFNDLTILDHFTSLTHLSFLFARDTASEIFERFPKLKVLIYYDCFDYITKPVVRPFSPDKDPPGFVRMARGTRGGFEDWLADITDGEGIWGLAEEAIEKRKEQEKL</sequence>
<evidence type="ECO:0000313" key="2">
    <source>
        <dbReference type="Proteomes" id="UP000308600"/>
    </source>
</evidence>
<gene>
    <name evidence="1" type="ORF">BDN72DRAFT_845146</name>
</gene>
<proteinExistence type="predicted"/>
<dbReference type="EMBL" id="ML208426">
    <property type="protein sequence ID" value="TFK65765.1"/>
    <property type="molecule type" value="Genomic_DNA"/>
</dbReference>
<keyword evidence="2" id="KW-1185">Reference proteome</keyword>
<dbReference type="Proteomes" id="UP000308600">
    <property type="component" value="Unassembled WGS sequence"/>
</dbReference>
<name>A0ACD3AJY9_9AGAR</name>
<evidence type="ECO:0000313" key="1">
    <source>
        <dbReference type="EMBL" id="TFK65765.1"/>
    </source>
</evidence>